<organism evidence="5 6">
    <name type="scientific">Novymonas esmeraldas</name>
    <dbReference type="NCBI Taxonomy" id="1808958"/>
    <lineage>
        <taxon>Eukaryota</taxon>
        <taxon>Discoba</taxon>
        <taxon>Euglenozoa</taxon>
        <taxon>Kinetoplastea</taxon>
        <taxon>Metakinetoplastina</taxon>
        <taxon>Trypanosomatida</taxon>
        <taxon>Trypanosomatidae</taxon>
        <taxon>Novymonas</taxon>
    </lineage>
</organism>
<dbReference type="SUPFAM" id="SSF51197">
    <property type="entry name" value="Clavaminate synthase-like"/>
    <property type="match status" value="1"/>
</dbReference>
<evidence type="ECO:0000313" key="5">
    <source>
        <dbReference type="EMBL" id="KAK7197669.1"/>
    </source>
</evidence>
<comment type="caution">
    <text evidence="5">The sequence shown here is derived from an EMBL/GenBank/DDBJ whole genome shotgun (WGS) entry which is preliminary data.</text>
</comment>
<keyword evidence="3" id="KW-0408">Iron</keyword>
<dbReference type="PANTHER" id="PTHR20883">
    <property type="entry name" value="PHYTANOYL-COA DIOXYGENASE DOMAIN CONTAINING 1"/>
    <property type="match status" value="1"/>
</dbReference>
<reference evidence="5 6" key="1">
    <citation type="journal article" date="2021" name="MBio">
        <title>A New Model Trypanosomatid, Novymonas esmeraldas: Genomic Perception of Its 'Candidatus Pandoraea novymonadis' Endosymbiont.</title>
        <authorList>
            <person name="Zakharova A."/>
            <person name="Saura A."/>
            <person name="Butenko A."/>
            <person name="Podesvova L."/>
            <person name="Warmusova S."/>
            <person name="Kostygov A.Y."/>
            <person name="Nenarokova A."/>
            <person name="Lukes J."/>
            <person name="Opperdoes F.R."/>
            <person name="Yurchenko V."/>
        </authorList>
    </citation>
    <scope>NUCLEOTIDE SEQUENCE [LARGE SCALE GENOMIC DNA]</scope>
    <source>
        <strain evidence="5 6">E262AT.01</strain>
    </source>
</reference>
<evidence type="ECO:0000256" key="4">
    <source>
        <dbReference type="SAM" id="MobiDB-lite"/>
    </source>
</evidence>
<proteinExistence type="predicted"/>
<evidence type="ECO:0000313" key="6">
    <source>
        <dbReference type="Proteomes" id="UP001430356"/>
    </source>
</evidence>
<dbReference type="GO" id="GO:0046872">
    <property type="term" value="F:metal ion binding"/>
    <property type="evidence" value="ECO:0007669"/>
    <property type="project" value="UniProtKB-KW"/>
</dbReference>
<dbReference type="AlphaFoldDB" id="A0AAW0EXR5"/>
<evidence type="ECO:0000256" key="1">
    <source>
        <dbReference type="ARBA" id="ARBA00001962"/>
    </source>
</evidence>
<dbReference type="Proteomes" id="UP001430356">
    <property type="component" value="Unassembled WGS sequence"/>
</dbReference>
<comment type="cofactor">
    <cofactor evidence="1">
        <name>Fe cation</name>
        <dbReference type="ChEBI" id="CHEBI:24875"/>
    </cofactor>
</comment>
<dbReference type="InterPro" id="IPR008775">
    <property type="entry name" value="Phytyl_CoA_dOase-like"/>
</dbReference>
<name>A0AAW0EXR5_9TRYP</name>
<keyword evidence="5" id="KW-0223">Dioxygenase</keyword>
<gene>
    <name evidence="5" type="ORF">NESM_000718400</name>
</gene>
<dbReference type="GO" id="GO:0051213">
    <property type="term" value="F:dioxygenase activity"/>
    <property type="evidence" value="ECO:0007669"/>
    <property type="project" value="UniProtKB-KW"/>
</dbReference>
<sequence length="327" mass="35915">MSSGTGLRVRRIADTVSTTVVEEFRRDGFVVHADCIFADDAASALAALRSALEDVINGRYDTPVAPTNVSALPKDLLVDGVVSFDAPIRCRDKGAKPRNTIHLVNAWRSSHRVRELVTAPELGDAVVRLMGWEQVECRVAQDQVWVKPPGSGALSFHRDTPYLDFAPKEVCTLWITFDDTRVPGVGTLQYCRGSHRWTGVRRGSARQFYNADYTELLRIAAHDESLADAEEGHSTVAAPLTLDLVSVTGCSGCRSFHNGNTWHGSGPNESSQWRRGIGIHYIRGDATFSDDCGRMWQPFRHPDGSAHLSDELFPPVTRGQRGDASTA</sequence>
<keyword evidence="5" id="KW-0560">Oxidoreductase</keyword>
<dbReference type="Pfam" id="PF05721">
    <property type="entry name" value="PhyH"/>
    <property type="match status" value="1"/>
</dbReference>
<dbReference type="EMBL" id="JAECZO010000114">
    <property type="protein sequence ID" value="KAK7197669.1"/>
    <property type="molecule type" value="Genomic_DNA"/>
</dbReference>
<feature type="region of interest" description="Disordered" evidence="4">
    <location>
        <begin position="306"/>
        <end position="327"/>
    </location>
</feature>
<keyword evidence="2" id="KW-0479">Metal-binding</keyword>
<dbReference type="PANTHER" id="PTHR20883:SF15">
    <property type="entry name" value="PHYTANOYL-COA DIOXYGENASE DOMAIN-CONTAINING PROTEIN 1"/>
    <property type="match status" value="1"/>
</dbReference>
<keyword evidence="6" id="KW-1185">Reference proteome</keyword>
<dbReference type="Gene3D" id="2.60.120.620">
    <property type="entry name" value="q2cbj1_9rhob like domain"/>
    <property type="match status" value="1"/>
</dbReference>
<protein>
    <submittedName>
        <fullName evidence="5">Phytanoyl-CoA dioxygenase (PhyH)</fullName>
    </submittedName>
</protein>
<accession>A0AAW0EXR5</accession>
<evidence type="ECO:0000256" key="2">
    <source>
        <dbReference type="ARBA" id="ARBA00022723"/>
    </source>
</evidence>
<evidence type="ECO:0000256" key="3">
    <source>
        <dbReference type="ARBA" id="ARBA00023004"/>
    </source>
</evidence>